<evidence type="ECO:0000256" key="5">
    <source>
        <dbReference type="ARBA" id="ARBA00038261"/>
    </source>
</evidence>
<accession>A0A913X4Y8</accession>
<dbReference type="InterPro" id="IPR002347">
    <property type="entry name" value="SDR_fam"/>
</dbReference>
<evidence type="ECO:0008006" key="8">
    <source>
        <dbReference type="Google" id="ProtNLM"/>
    </source>
</evidence>
<dbReference type="InterPro" id="IPR052149">
    <property type="entry name" value="17-beta-HSD3-like"/>
</dbReference>
<organism evidence="6 7">
    <name type="scientific">Exaiptasia diaphana</name>
    <name type="common">Tropical sea anemone</name>
    <name type="synonym">Aiptasia pulchella</name>
    <dbReference type="NCBI Taxonomy" id="2652724"/>
    <lineage>
        <taxon>Eukaryota</taxon>
        <taxon>Metazoa</taxon>
        <taxon>Cnidaria</taxon>
        <taxon>Anthozoa</taxon>
        <taxon>Hexacorallia</taxon>
        <taxon>Actiniaria</taxon>
        <taxon>Aiptasiidae</taxon>
        <taxon>Exaiptasia</taxon>
    </lineage>
</organism>
<dbReference type="InterPro" id="IPR020904">
    <property type="entry name" value="Sc_DH/Rdtase_CS"/>
</dbReference>
<sequence length="305" mass="34046">MLNIPAFHGFAWAAKVSASFCFSLLRSFRVYVLARILRSGDLSSKFGAKWAVVTGASDGIGKAFSIQLAKSGMNVLLMSRNADKLKSVAVEIENKFNVKTHILTADFSKQDIYQQIERELKQFDIGILVNNVGVMYDYPQLFLDVPEKKLWELLHINMAATILMSSIVLPQMVQRKNGAIINMSSCAAQQPTPQMTVYAATKEFVDHFSRALAYEYSSSGVIVQSLRPYYVASAMTYNTNPSLAIPSPSTYVSNALPTLGVSNRNCGYWFHGLQSWLLDFVPVSLWMFGATILNNQIRKTVLRNK</sequence>
<dbReference type="PANTHER" id="PTHR44889:SF1">
    <property type="entry name" value="INACTIVE HYDROXYSTEROID DEHYDROGENASE-LIKE PROTEIN 1"/>
    <property type="match status" value="1"/>
</dbReference>
<dbReference type="EnsemblMetazoa" id="XM_021042987.2">
    <property type="protein sequence ID" value="XP_020898646.1"/>
    <property type="gene ID" value="LOC110237404"/>
</dbReference>
<dbReference type="Gene3D" id="3.40.50.720">
    <property type="entry name" value="NAD(P)-binding Rossmann-like Domain"/>
    <property type="match status" value="1"/>
</dbReference>
<dbReference type="RefSeq" id="XP_020898646.1">
    <property type="nucleotide sequence ID" value="XM_021042987.2"/>
</dbReference>
<keyword evidence="2" id="KW-0521">NADP</keyword>
<dbReference type="PANTHER" id="PTHR44889">
    <property type="entry name" value="INACTIVE HYDROXYSTEROID DEHYDROGENASE-LIKE PROTEIN 1"/>
    <property type="match status" value="1"/>
</dbReference>
<dbReference type="OrthoDB" id="5545019at2759"/>
<evidence type="ECO:0000313" key="7">
    <source>
        <dbReference type="Proteomes" id="UP000887567"/>
    </source>
</evidence>
<dbReference type="Pfam" id="PF00106">
    <property type="entry name" value="adh_short"/>
    <property type="match status" value="1"/>
</dbReference>
<evidence type="ECO:0000313" key="6">
    <source>
        <dbReference type="EnsemblMetazoa" id="XP_020898646.1"/>
    </source>
</evidence>
<dbReference type="PROSITE" id="PS00061">
    <property type="entry name" value="ADH_SHORT"/>
    <property type="match status" value="1"/>
</dbReference>
<protein>
    <recommendedName>
        <fullName evidence="8">Inactive hydroxysteroid dehydrogenase-like protein 1</fullName>
    </recommendedName>
</protein>
<dbReference type="GeneID" id="110237404"/>
<evidence type="ECO:0000256" key="2">
    <source>
        <dbReference type="ARBA" id="ARBA00022857"/>
    </source>
</evidence>
<keyword evidence="7" id="KW-1185">Reference proteome</keyword>
<dbReference type="FunFam" id="3.40.50.720:FF:000137">
    <property type="entry name" value="Hydroxysteroid (17-beta) dehydrogenase 3"/>
    <property type="match status" value="1"/>
</dbReference>
<proteinExistence type="inferred from homology"/>
<dbReference type="PRINTS" id="PR00080">
    <property type="entry name" value="SDRFAMILY"/>
</dbReference>
<dbReference type="CDD" id="cd05356">
    <property type="entry name" value="17beta-HSD1_like_SDR_c"/>
    <property type="match status" value="1"/>
</dbReference>
<dbReference type="PRINTS" id="PR00081">
    <property type="entry name" value="GDHRDH"/>
</dbReference>
<dbReference type="GO" id="GO:0005739">
    <property type="term" value="C:mitochondrion"/>
    <property type="evidence" value="ECO:0007669"/>
    <property type="project" value="UniProtKB-SubCell"/>
</dbReference>
<dbReference type="SUPFAM" id="SSF51735">
    <property type="entry name" value="NAD(P)-binding Rossmann-fold domains"/>
    <property type="match status" value="1"/>
</dbReference>
<dbReference type="KEGG" id="epa:110237404"/>
<keyword evidence="4" id="KW-0496">Mitochondrion</keyword>
<comment type="similarity">
    <text evidence="5">Belongs to the short-chain dehydrogenases/reductases (SDR) family. 17-beta-HSD 3 subfamily.</text>
</comment>
<keyword evidence="3" id="KW-0560">Oxidoreductase</keyword>
<reference evidence="6" key="1">
    <citation type="submission" date="2022-11" db="UniProtKB">
        <authorList>
            <consortium name="EnsemblMetazoa"/>
        </authorList>
    </citation>
    <scope>IDENTIFICATION</scope>
</reference>
<dbReference type="PIRSF" id="PIRSF000126">
    <property type="entry name" value="11-beta-HSD1"/>
    <property type="match status" value="1"/>
</dbReference>
<evidence type="ECO:0000256" key="1">
    <source>
        <dbReference type="ARBA" id="ARBA00004173"/>
    </source>
</evidence>
<evidence type="ECO:0000256" key="3">
    <source>
        <dbReference type="ARBA" id="ARBA00023002"/>
    </source>
</evidence>
<dbReference type="AlphaFoldDB" id="A0A913X4Y8"/>
<name>A0A913X4Y8_EXADI</name>
<evidence type="ECO:0000256" key="4">
    <source>
        <dbReference type="ARBA" id="ARBA00023128"/>
    </source>
</evidence>
<comment type="subcellular location">
    <subcellularLocation>
        <location evidence="1">Mitochondrion</location>
    </subcellularLocation>
</comment>
<dbReference type="OMA" id="NINMMAV"/>
<dbReference type="InterPro" id="IPR036291">
    <property type="entry name" value="NAD(P)-bd_dom_sf"/>
</dbReference>
<dbReference type="GO" id="GO:0016491">
    <property type="term" value="F:oxidoreductase activity"/>
    <property type="evidence" value="ECO:0007669"/>
    <property type="project" value="UniProtKB-KW"/>
</dbReference>
<dbReference type="Proteomes" id="UP000887567">
    <property type="component" value="Unplaced"/>
</dbReference>